<evidence type="ECO:0000256" key="7">
    <source>
        <dbReference type="ARBA" id="ARBA00022741"/>
    </source>
</evidence>
<dbReference type="NCBIfam" id="TIGR00125">
    <property type="entry name" value="cyt_tran_rel"/>
    <property type="match status" value="1"/>
</dbReference>
<comment type="pathway">
    <text evidence="2 11">Cofactor biosynthesis; NAD(+) biosynthesis; deamido-NAD(+) from nicotinate D-ribonucleotide: step 1/1.</text>
</comment>
<dbReference type="EMBL" id="CP002659">
    <property type="protein sequence ID" value="AEC02223.1"/>
    <property type="molecule type" value="Genomic_DNA"/>
</dbReference>
<protein>
    <recommendedName>
        <fullName evidence="11">Probable nicotinate-nucleotide adenylyltransferase</fullName>
        <ecNumber evidence="11">2.7.7.18</ecNumber>
    </recommendedName>
    <alternativeName>
        <fullName evidence="11">Deamido-NAD(+) diphosphorylase</fullName>
    </alternativeName>
    <alternativeName>
        <fullName evidence="11">Deamido-NAD(+) pyrophosphorylase</fullName>
    </alternativeName>
    <alternativeName>
        <fullName evidence="11">Nicotinate mononucleotide adenylyltransferase</fullName>
        <shortName evidence="11">NaMN adenylyltransferase</shortName>
    </alternativeName>
</protein>
<dbReference type="InterPro" id="IPR005248">
    <property type="entry name" value="NadD/NMNAT"/>
</dbReference>
<dbReference type="InterPro" id="IPR004821">
    <property type="entry name" value="Cyt_trans-like"/>
</dbReference>
<evidence type="ECO:0000313" key="14">
    <source>
        <dbReference type="Proteomes" id="UP000007939"/>
    </source>
</evidence>
<dbReference type="GO" id="GO:0009435">
    <property type="term" value="P:NAD+ biosynthetic process"/>
    <property type="evidence" value="ECO:0007669"/>
    <property type="project" value="UniProtKB-UniRule"/>
</dbReference>
<keyword evidence="5 11" id="KW-0808">Transferase</keyword>
<dbReference type="eggNOG" id="COG1057">
    <property type="taxonomic scope" value="Bacteria"/>
</dbReference>
<feature type="domain" description="Cytidyltransferase-like" evidence="12">
    <location>
        <begin position="10"/>
        <end position="182"/>
    </location>
</feature>
<dbReference type="EC" id="2.7.7.18" evidence="11"/>
<dbReference type="RefSeq" id="WP_013739618.1">
    <property type="nucleotide sequence ID" value="NC_015436.1"/>
</dbReference>
<comment type="function">
    <text evidence="1 11">Catalyzes the reversible adenylation of nicotinate mononucleotide (NaMN) to nicotinic acid adenine dinucleotide (NaAD).</text>
</comment>
<accession>F4GJF8</accession>
<proteinExistence type="inferred from homology"/>
<dbReference type="PANTHER" id="PTHR39321">
    <property type="entry name" value="NICOTINATE-NUCLEOTIDE ADENYLYLTRANSFERASE-RELATED"/>
    <property type="match status" value="1"/>
</dbReference>
<evidence type="ECO:0000256" key="6">
    <source>
        <dbReference type="ARBA" id="ARBA00022695"/>
    </source>
</evidence>
<dbReference type="STRING" id="760011.Spico_1000"/>
<evidence type="ECO:0000256" key="5">
    <source>
        <dbReference type="ARBA" id="ARBA00022679"/>
    </source>
</evidence>
<dbReference type="GO" id="GO:0005524">
    <property type="term" value="F:ATP binding"/>
    <property type="evidence" value="ECO:0007669"/>
    <property type="project" value="UniProtKB-KW"/>
</dbReference>
<keyword evidence="7 11" id="KW-0547">Nucleotide-binding</keyword>
<evidence type="ECO:0000256" key="9">
    <source>
        <dbReference type="ARBA" id="ARBA00023027"/>
    </source>
</evidence>
<comment type="similarity">
    <text evidence="3 11">Belongs to the NadD family.</text>
</comment>
<keyword evidence="8 11" id="KW-0067">ATP-binding</keyword>
<keyword evidence="4 11" id="KW-0662">Pyridine nucleotide biosynthesis</keyword>
<dbReference type="Proteomes" id="UP000007939">
    <property type="component" value="Chromosome"/>
</dbReference>
<dbReference type="Pfam" id="PF01467">
    <property type="entry name" value="CTP_transf_like"/>
    <property type="match status" value="1"/>
</dbReference>
<evidence type="ECO:0000256" key="3">
    <source>
        <dbReference type="ARBA" id="ARBA00009014"/>
    </source>
</evidence>
<reference evidence="14" key="1">
    <citation type="submission" date="2011-04" db="EMBL/GenBank/DDBJ databases">
        <title>The complete genome of Spirochaeta coccoides DSM 17374.</title>
        <authorList>
            <person name="Lucas S."/>
            <person name="Copeland A."/>
            <person name="Lapidus A."/>
            <person name="Bruce D."/>
            <person name="Goodwin L."/>
            <person name="Pitluck S."/>
            <person name="Peters L."/>
            <person name="Kyrpides N."/>
            <person name="Mavromatis K."/>
            <person name="Pagani I."/>
            <person name="Ivanova N."/>
            <person name="Ovchinnikova G."/>
            <person name="Lu M."/>
            <person name="Detter J.C."/>
            <person name="Tapia R."/>
            <person name="Han C."/>
            <person name="Land M."/>
            <person name="Hauser L."/>
            <person name="Markowitz V."/>
            <person name="Cheng J.-F."/>
            <person name="Hugenholtz P."/>
            <person name="Woyke T."/>
            <person name="Wu D."/>
            <person name="Spring S."/>
            <person name="Schroeder M."/>
            <person name="Brambilla E."/>
            <person name="Klenk H.-P."/>
            <person name="Eisen J.A."/>
        </authorList>
    </citation>
    <scope>NUCLEOTIDE SEQUENCE [LARGE SCALE GENOMIC DNA]</scope>
    <source>
        <strain evidence="14">ATCC BAA-1237 / DSM 17374 / SPN1</strain>
    </source>
</reference>
<name>F4GJF8_PARC1</name>
<keyword evidence="6 11" id="KW-0548">Nucleotidyltransferase</keyword>
<evidence type="ECO:0000256" key="1">
    <source>
        <dbReference type="ARBA" id="ARBA00002324"/>
    </source>
</evidence>
<evidence type="ECO:0000259" key="12">
    <source>
        <dbReference type="Pfam" id="PF01467"/>
    </source>
</evidence>
<keyword evidence="14" id="KW-1185">Reference proteome</keyword>
<evidence type="ECO:0000256" key="10">
    <source>
        <dbReference type="ARBA" id="ARBA00048721"/>
    </source>
</evidence>
<evidence type="ECO:0000256" key="4">
    <source>
        <dbReference type="ARBA" id="ARBA00022642"/>
    </source>
</evidence>
<evidence type="ECO:0000256" key="2">
    <source>
        <dbReference type="ARBA" id="ARBA00005019"/>
    </source>
</evidence>
<dbReference type="KEGG" id="scc:Spico_1000"/>
<evidence type="ECO:0000256" key="11">
    <source>
        <dbReference type="HAMAP-Rule" id="MF_00244"/>
    </source>
</evidence>
<dbReference type="InterPro" id="IPR014729">
    <property type="entry name" value="Rossmann-like_a/b/a_fold"/>
</dbReference>
<dbReference type="CDD" id="cd02165">
    <property type="entry name" value="NMNAT"/>
    <property type="match status" value="1"/>
</dbReference>
<evidence type="ECO:0000256" key="8">
    <source>
        <dbReference type="ARBA" id="ARBA00022840"/>
    </source>
</evidence>
<keyword evidence="9 11" id="KW-0520">NAD</keyword>
<dbReference type="PANTHER" id="PTHR39321:SF3">
    <property type="entry name" value="PHOSPHOPANTETHEINE ADENYLYLTRANSFERASE"/>
    <property type="match status" value="1"/>
</dbReference>
<dbReference type="HOGENOM" id="CLU_069765_0_0_12"/>
<dbReference type="Gene3D" id="3.40.50.620">
    <property type="entry name" value="HUPs"/>
    <property type="match status" value="1"/>
</dbReference>
<evidence type="ECO:0000313" key="13">
    <source>
        <dbReference type="EMBL" id="AEC02223.1"/>
    </source>
</evidence>
<reference evidence="13 14" key="2">
    <citation type="journal article" date="2012" name="Stand. Genomic Sci.">
        <title>Complete genome sequence of the termite hindgut bacterium Spirochaeta coccoides type strain (SPN1(T)), reclassification in the genus Sphaerochaeta as Sphaerochaeta coccoides comb. nov. and emendations of the family Spirochaetaceae and the genus Sphaerochaeta.</title>
        <authorList>
            <person name="Abt B."/>
            <person name="Han C."/>
            <person name="Scheuner C."/>
            <person name="Lu M."/>
            <person name="Lapidus A."/>
            <person name="Nolan M."/>
            <person name="Lucas S."/>
            <person name="Hammon N."/>
            <person name="Deshpande S."/>
            <person name="Cheng J.F."/>
            <person name="Tapia R."/>
            <person name="Goodwin L.A."/>
            <person name="Pitluck S."/>
            <person name="Liolios K."/>
            <person name="Pagani I."/>
            <person name="Ivanova N."/>
            <person name="Mavromatis K."/>
            <person name="Mikhailova N."/>
            <person name="Huntemann M."/>
            <person name="Pati A."/>
            <person name="Chen A."/>
            <person name="Palaniappan K."/>
            <person name="Land M."/>
            <person name="Hauser L."/>
            <person name="Brambilla E.M."/>
            <person name="Rohde M."/>
            <person name="Spring S."/>
            <person name="Gronow S."/>
            <person name="Goker M."/>
            <person name="Woyke T."/>
            <person name="Bristow J."/>
            <person name="Eisen J.A."/>
            <person name="Markowitz V."/>
            <person name="Hugenholtz P."/>
            <person name="Kyrpides N.C."/>
            <person name="Klenk H.P."/>
            <person name="Detter J.C."/>
        </authorList>
    </citation>
    <scope>NUCLEOTIDE SEQUENCE [LARGE SCALE GENOMIC DNA]</scope>
    <source>
        <strain evidence="14">ATCC BAA-1237 / DSM 17374 / SPN1</strain>
    </source>
</reference>
<comment type="catalytic activity">
    <reaction evidence="10 11">
        <text>nicotinate beta-D-ribonucleotide + ATP + H(+) = deamido-NAD(+) + diphosphate</text>
        <dbReference type="Rhea" id="RHEA:22860"/>
        <dbReference type="ChEBI" id="CHEBI:15378"/>
        <dbReference type="ChEBI" id="CHEBI:30616"/>
        <dbReference type="ChEBI" id="CHEBI:33019"/>
        <dbReference type="ChEBI" id="CHEBI:57502"/>
        <dbReference type="ChEBI" id="CHEBI:58437"/>
        <dbReference type="EC" id="2.7.7.18"/>
    </reaction>
</comment>
<gene>
    <name evidence="11" type="primary">nadD</name>
    <name evidence="13" type="ordered locus">Spico_1000</name>
</gene>
<sequence length="213" mass="23775">MDIRIPKRAIIGGSFDPVHLGHLHLIHSIYESTGISRITLIPAFINNFKQDAKPAAPAHRRCEMLHLALTAYPALYPDDCALRLDVDEREIRRGGVSYTVDTVEALRKEDKMEDGERLGLVIGDDLIAGLDRWHRFSELATQVVFLICRRLPKKPALPLPRQACAIYIDNPVHEDSSSMVRRKAASGADVSGLSAYLPGEVARYVLEHRLYGA</sequence>
<dbReference type="GO" id="GO:0004515">
    <property type="term" value="F:nicotinate-nucleotide adenylyltransferase activity"/>
    <property type="evidence" value="ECO:0007669"/>
    <property type="project" value="UniProtKB-UniRule"/>
</dbReference>
<dbReference type="SUPFAM" id="SSF52374">
    <property type="entry name" value="Nucleotidylyl transferase"/>
    <property type="match status" value="1"/>
</dbReference>
<organism evidence="13 14">
    <name type="scientific">Parasphaerochaeta coccoides (strain ATCC BAA-1237 / DSM 17374 / SPN1)</name>
    <name type="common">Sphaerochaeta coccoides</name>
    <dbReference type="NCBI Taxonomy" id="760011"/>
    <lineage>
        <taxon>Bacteria</taxon>
        <taxon>Pseudomonadati</taxon>
        <taxon>Spirochaetota</taxon>
        <taxon>Spirochaetia</taxon>
        <taxon>Spirochaetales</taxon>
        <taxon>Sphaerochaetaceae</taxon>
        <taxon>Parasphaerochaeta</taxon>
    </lineage>
</organism>
<dbReference type="AlphaFoldDB" id="F4GJF8"/>
<dbReference type="NCBIfam" id="TIGR00482">
    <property type="entry name" value="nicotinate (nicotinamide) nucleotide adenylyltransferase"/>
    <property type="match status" value="1"/>
</dbReference>
<dbReference type="HAMAP" id="MF_00244">
    <property type="entry name" value="NaMN_adenylyltr"/>
    <property type="match status" value="1"/>
</dbReference>
<dbReference type="UniPathway" id="UPA00253">
    <property type="reaction ID" value="UER00332"/>
</dbReference>